<dbReference type="AlphaFoldDB" id="A0A6G8QF00"/>
<dbReference type="Pfam" id="PF04298">
    <property type="entry name" value="Zn_peptidase_2"/>
    <property type="match status" value="1"/>
</dbReference>
<dbReference type="KEGG" id="rub:GBA63_06615"/>
<feature type="transmembrane region" description="Helical" evidence="1">
    <location>
        <begin position="140"/>
        <end position="158"/>
    </location>
</feature>
<feature type="transmembrane region" description="Helical" evidence="1">
    <location>
        <begin position="196"/>
        <end position="216"/>
    </location>
</feature>
<dbReference type="Proteomes" id="UP000501452">
    <property type="component" value="Chromosome"/>
</dbReference>
<evidence type="ECO:0000256" key="1">
    <source>
        <dbReference type="SAM" id="Phobius"/>
    </source>
</evidence>
<feature type="transmembrane region" description="Helical" evidence="1">
    <location>
        <begin position="113"/>
        <end position="133"/>
    </location>
</feature>
<keyword evidence="2" id="KW-0966">Cell projection</keyword>
<accession>A0A6G8QF00</accession>
<reference evidence="2 3" key="1">
    <citation type="submission" date="2019-10" db="EMBL/GenBank/DDBJ databases">
        <title>Rubrobacter sp nov SCSIO 52090 isolated from a deep-sea sediment in the South China Sea.</title>
        <authorList>
            <person name="Chen R.W."/>
        </authorList>
    </citation>
    <scope>NUCLEOTIDE SEQUENCE [LARGE SCALE GENOMIC DNA]</scope>
    <source>
        <strain evidence="2 3">SCSIO 52909</strain>
    </source>
</reference>
<dbReference type="PANTHER" id="PTHR36434">
    <property type="entry name" value="MEMBRANE PROTEASE YUGP-RELATED"/>
    <property type="match status" value="1"/>
</dbReference>
<keyword evidence="1" id="KW-0812">Transmembrane</keyword>
<gene>
    <name evidence="2" type="ORF">GBA63_06615</name>
</gene>
<sequence>MIIGALISGAAALWVRSSYKKYSKQRSNSGLTGAQTARMILDRNGLSNVRVEPVAGTLTDHYDPRSKVVRLSEGNFRESTIAGVSVAAHEVGHAIQDASGYVPMKLRSGLVPIVNFGGQLWTPLFFLAIIMGVSTGIGQLFIQLAVIAFAGVLAFHVVTLPVEINASTRAYGLLTRYGILSATEAGGTRRVLTAAAFTYIAAALTSLLTLLYLFALSRE</sequence>
<evidence type="ECO:0000313" key="3">
    <source>
        <dbReference type="Proteomes" id="UP000501452"/>
    </source>
</evidence>
<keyword evidence="3" id="KW-1185">Reference proteome</keyword>
<organism evidence="2 3">
    <name type="scientific">Rubrobacter tropicus</name>
    <dbReference type="NCBI Taxonomy" id="2653851"/>
    <lineage>
        <taxon>Bacteria</taxon>
        <taxon>Bacillati</taxon>
        <taxon>Actinomycetota</taxon>
        <taxon>Rubrobacteria</taxon>
        <taxon>Rubrobacterales</taxon>
        <taxon>Rubrobacteraceae</taxon>
        <taxon>Rubrobacter</taxon>
    </lineage>
</organism>
<keyword evidence="2" id="KW-0282">Flagellum</keyword>
<keyword evidence="1" id="KW-0472">Membrane</keyword>
<dbReference type="EMBL" id="CP045119">
    <property type="protein sequence ID" value="QIN85060.1"/>
    <property type="molecule type" value="Genomic_DNA"/>
</dbReference>
<dbReference type="InterPro" id="IPR007395">
    <property type="entry name" value="Zn_peptidase_2"/>
</dbReference>
<name>A0A6G8QF00_9ACTN</name>
<proteinExistence type="predicted"/>
<dbReference type="PANTHER" id="PTHR36434:SF1">
    <property type="entry name" value="MEMBRANE PROTEASE YUGP-RELATED"/>
    <property type="match status" value="1"/>
</dbReference>
<evidence type="ECO:0000313" key="2">
    <source>
        <dbReference type="EMBL" id="QIN85060.1"/>
    </source>
</evidence>
<keyword evidence="1" id="KW-1133">Transmembrane helix</keyword>
<keyword evidence="2" id="KW-0969">Cilium</keyword>
<protein>
    <submittedName>
        <fullName evidence="2">Flagellar biosynthesis protein FlgM</fullName>
    </submittedName>
</protein>